<dbReference type="AlphaFoldDB" id="A0A3S0Y3S9"/>
<dbReference type="SUPFAM" id="SSF51735">
    <property type="entry name" value="NAD(P)-binding Rossmann-fold domains"/>
    <property type="match status" value="1"/>
</dbReference>
<reference evidence="1 2" key="1">
    <citation type="submission" date="2018-12" db="EMBL/GenBank/DDBJ databases">
        <title>three novel Halomonas strain isolated from plants.</title>
        <authorList>
            <person name="Sun C."/>
        </authorList>
    </citation>
    <scope>NUCLEOTIDE SEQUENCE [LARGE SCALE GENOMIC DNA]</scope>
    <source>
        <strain evidence="1 2">JCM 18142</strain>
    </source>
</reference>
<organism evidence="1 2">
    <name type="scientific">Vreelandella nanhaiensis</name>
    <dbReference type="NCBI Taxonomy" id="1258546"/>
    <lineage>
        <taxon>Bacteria</taxon>
        <taxon>Pseudomonadati</taxon>
        <taxon>Pseudomonadota</taxon>
        <taxon>Gammaproteobacteria</taxon>
        <taxon>Oceanospirillales</taxon>
        <taxon>Halomonadaceae</taxon>
        <taxon>Vreelandella</taxon>
    </lineage>
</organism>
<dbReference type="Pfam" id="PF00106">
    <property type="entry name" value="adh_short"/>
    <property type="match status" value="1"/>
</dbReference>
<accession>A0A3S0Y3S9</accession>
<dbReference type="RefSeq" id="WP_127061705.1">
    <property type="nucleotide sequence ID" value="NZ_RZHF01000014.1"/>
</dbReference>
<dbReference type="OrthoDB" id="9803333at2"/>
<evidence type="ECO:0000313" key="1">
    <source>
        <dbReference type="EMBL" id="RUR31705.1"/>
    </source>
</evidence>
<evidence type="ECO:0000313" key="2">
    <source>
        <dbReference type="Proteomes" id="UP000287023"/>
    </source>
</evidence>
<name>A0A3S0Y3S9_9GAMM</name>
<proteinExistence type="predicted"/>
<gene>
    <name evidence="1" type="ORF">ELY38_09595</name>
</gene>
<dbReference type="EMBL" id="RZHF01000014">
    <property type="protein sequence ID" value="RUR31705.1"/>
    <property type="molecule type" value="Genomic_DNA"/>
</dbReference>
<dbReference type="Proteomes" id="UP000287023">
    <property type="component" value="Unassembled WGS sequence"/>
</dbReference>
<keyword evidence="2" id="KW-1185">Reference proteome</keyword>
<dbReference type="InterPro" id="IPR002347">
    <property type="entry name" value="SDR_fam"/>
</dbReference>
<dbReference type="Gene3D" id="3.40.50.720">
    <property type="entry name" value="NAD(P)-binding Rossmann-like Domain"/>
    <property type="match status" value="1"/>
</dbReference>
<sequence>MQMLLNEINLWCTCALRQFITQGRGTLINVSSVTSEVPAALQNTYAATKEGRNVDGGIRERKKQEDS</sequence>
<protein>
    <submittedName>
        <fullName evidence="1">SDR family NAD(P)-dependent oxidoreductase</fullName>
    </submittedName>
</protein>
<dbReference type="InterPro" id="IPR036291">
    <property type="entry name" value="NAD(P)-bd_dom_sf"/>
</dbReference>
<comment type="caution">
    <text evidence="1">The sequence shown here is derived from an EMBL/GenBank/DDBJ whole genome shotgun (WGS) entry which is preliminary data.</text>
</comment>